<organism evidence="3">
    <name type="scientific">Cladocopium goreaui</name>
    <dbReference type="NCBI Taxonomy" id="2562237"/>
    <lineage>
        <taxon>Eukaryota</taxon>
        <taxon>Sar</taxon>
        <taxon>Alveolata</taxon>
        <taxon>Dinophyceae</taxon>
        <taxon>Suessiales</taxon>
        <taxon>Symbiodiniaceae</taxon>
        <taxon>Cladocopium</taxon>
    </lineage>
</organism>
<dbReference type="EMBL" id="CAMXCT020002546">
    <property type="protein sequence ID" value="CAL1152192.1"/>
    <property type="molecule type" value="Genomic_DNA"/>
</dbReference>
<protein>
    <submittedName>
        <fullName evidence="3">Uncharacterized protein</fullName>
    </submittedName>
</protein>
<gene>
    <name evidence="3" type="ORF">C1SCF055_LOCUS25087</name>
</gene>
<evidence type="ECO:0000256" key="1">
    <source>
        <dbReference type="SAM" id="Coils"/>
    </source>
</evidence>
<accession>A0A9P1CXF1</accession>
<feature type="region of interest" description="Disordered" evidence="2">
    <location>
        <begin position="1"/>
        <end position="74"/>
    </location>
</feature>
<reference evidence="4" key="2">
    <citation type="submission" date="2024-04" db="EMBL/GenBank/DDBJ databases">
        <authorList>
            <person name="Chen Y."/>
            <person name="Shah S."/>
            <person name="Dougan E. K."/>
            <person name="Thang M."/>
            <person name="Chan C."/>
        </authorList>
    </citation>
    <scope>NUCLEOTIDE SEQUENCE [LARGE SCALE GENOMIC DNA]</scope>
</reference>
<evidence type="ECO:0000313" key="3">
    <source>
        <dbReference type="EMBL" id="CAI3998817.1"/>
    </source>
</evidence>
<dbReference type="OrthoDB" id="421057at2759"/>
<dbReference type="EMBL" id="CAMXCT030002546">
    <property type="protein sequence ID" value="CAL4786129.1"/>
    <property type="molecule type" value="Genomic_DNA"/>
</dbReference>
<feature type="compositionally biased region" description="Basic residues" evidence="2">
    <location>
        <begin position="42"/>
        <end position="62"/>
    </location>
</feature>
<name>A0A9P1CXF1_9DINO</name>
<keyword evidence="5" id="KW-1185">Reference proteome</keyword>
<keyword evidence="1" id="KW-0175">Coiled coil</keyword>
<comment type="caution">
    <text evidence="3">The sequence shown here is derived from an EMBL/GenBank/DDBJ whole genome shotgun (WGS) entry which is preliminary data.</text>
</comment>
<sequence>MDTPAEKSDPPQNAEPPADDGSEGEQEAEDWGDEFNQMAPKAKAKAASRGKGRGRGKAKAKSKAGGAGKKREPVTSCICPGCPFPKYPGSRFCATNDHKKAWDNMVYQRRSRKSLTEKERSAFDEAMKDDMAAGRAVEAFARDNPPEMKKKGLVDFAQFLRIVGQRVGKRDTSGDVPMTERAFYKHCENVWGLSESEAAELWRDYDSDPQTERDSKGFHGALRLWIPAHEIKTREREHYVDNRVTEGSDVMKAPSLEDRRILKDIDHLRRQDLGFRDDHFQISSDQHVDVAMRTPVKGAALAEGPGNVKPEVEDKLEPPEKSVNMTRERPMFHRSADAGLRKMKAELSKVMLAGVAASVAWRAHPNELKTTDRALLAFCRVFQFRFEAGHRCLGSPEDIVQLVPDNSLCSGDSAAGSAGADESSCAWTDGMTDAQKTKVKEAVDARKKLSFEDFLKESRTTQQKFWDGEQTALVPLAVLESLVEKILETHEVGAFLELKKQWANAQVCMQTFTKGIKQSADDLVKHMKVKVAEAAREKKRKAEDDAKAQLQKIREEAKTAADAIKKRKTQHEKVCPALFTATWDEQAAPKVNAIDDPESLKDGDWASPWIMVNTEKSEAVKECIGGTALSRSLTSWGGQYKKSMAQAKLHHVTYPLDAKTGLNEVNALFDLWIGDGRKVDISEVKGGSAFMEAAWLFGCSAEMKHVGFNTNHAGLIKVLAVGEVRHLLLEWQSFVEAFQESLGDGSDGLSPEDLFEKFKEADENKIIELCKRGANMSQCILKKHDILFVPTGWVTVEVSSDCTLIYGFRKSVFLKGSAEAYSTAVKIVKGGGGKSVTRMEQILEKLK</sequence>
<dbReference type="AlphaFoldDB" id="A0A9P1CXF1"/>
<evidence type="ECO:0000313" key="4">
    <source>
        <dbReference type="EMBL" id="CAL1152192.1"/>
    </source>
</evidence>
<feature type="coiled-coil region" evidence="1">
    <location>
        <begin position="532"/>
        <end position="567"/>
    </location>
</feature>
<feature type="compositionally biased region" description="Acidic residues" evidence="2">
    <location>
        <begin position="17"/>
        <end position="33"/>
    </location>
</feature>
<reference evidence="3" key="1">
    <citation type="submission" date="2022-10" db="EMBL/GenBank/DDBJ databases">
        <authorList>
            <person name="Chen Y."/>
            <person name="Dougan E. K."/>
            <person name="Chan C."/>
            <person name="Rhodes N."/>
            <person name="Thang M."/>
        </authorList>
    </citation>
    <scope>NUCLEOTIDE SEQUENCE</scope>
</reference>
<proteinExistence type="predicted"/>
<dbReference type="EMBL" id="CAMXCT010002546">
    <property type="protein sequence ID" value="CAI3998817.1"/>
    <property type="molecule type" value="Genomic_DNA"/>
</dbReference>
<dbReference type="Proteomes" id="UP001152797">
    <property type="component" value="Unassembled WGS sequence"/>
</dbReference>
<evidence type="ECO:0000313" key="5">
    <source>
        <dbReference type="Proteomes" id="UP001152797"/>
    </source>
</evidence>
<evidence type="ECO:0000256" key="2">
    <source>
        <dbReference type="SAM" id="MobiDB-lite"/>
    </source>
</evidence>